<evidence type="ECO:0000256" key="3">
    <source>
        <dbReference type="ARBA" id="ARBA00005854"/>
    </source>
</evidence>
<dbReference type="GO" id="GO:0004617">
    <property type="term" value="F:phosphoglycerate dehydrogenase activity"/>
    <property type="evidence" value="ECO:0007669"/>
    <property type="project" value="UniProtKB-UniRule"/>
</dbReference>
<dbReference type="InterPro" id="IPR029753">
    <property type="entry name" value="D-isomer_DH_CS"/>
</dbReference>
<dbReference type="PROSITE" id="PS00065">
    <property type="entry name" value="D_2_HYDROXYACID_DH_1"/>
    <property type="match status" value="1"/>
</dbReference>
<dbReference type="InterPro" id="IPR029009">
    <property type="entry name" value="ASB_dom_sf"/>
</dbReference>
<dbReference type="Gene3D" id="3.30.1330.90">
    <property type="entry name" value="D-3-phosphoglycerate dehydrogenase, domain 3"/>
    <property type="match status" value="1"/>
</dbReference>
<comment type="pathway">
    <text evidence="2 9">Amino-acid biosynthesis; L-serine biosynthesis; L-serine from 3-phospho-D-glycerate: step 1/3.</text>
</comment>
<accession>A0A1W9I4B2</accession>
<feature type="domain" description="ACT" evidence="10">
    <location>
        <begin position="456"/>
        <end position="528"/>
    </location>
</feature>
<evidence type="ECO:0000256" key="9">
    <source>
        <dbReference type="RuleBase" id="RU363003"/>
    </source>
</evidence>
<dbReference type="CDD" id="cd04902">
    <property type="entry name" value="ACT_3PGDH-xct"/>
    <property type="match status" value="1"/>
</dbReference>
<gene>
    <name evidence="11" type="ORF">A4S15_04305</name>
</gene>
<dbReference type="PROSITE" id="PS00671">
    <property type="entry name" value="D_2_HYDROXYACID_DH_3"/>
    <property type="match status" value="1"/>
</dbReference>
<keyword evidence="6 9" id="KW-0520">NAD</keyword>
<comment type="similarity">
    <text evidence="3 9">Belongs to the D-isomer specific 2-hydroxyacid dehydrogenase family.</text>
</comment>
<dbReference type="GO" id="GO:0006564">
    <property type="term" value="P:L-serine biosynthetic process"/>
    <property type="evidence" value="ECO:0007669"/>
    <property type="project" value="UniProtKB-UniRule"/>
</dbReference>
<evidence type="ECO:0000256" key="8">
    <source>
        <dbReference type="ARBA" id="ARBA00048731"/>
    </source>
</evidence>
<reference evidence="11 12" key="1">
    <citation type="journal article" date="2017" name="Water Res.">
        <title>Comammox in drinking water systems.</title>
        <authorList>
            <person name="Wang Y."/>
            <person name="Ma L."/>
            <person name="Mao Y."/>
            <person name="Jiang X."/>
            <person name="Xia Y."/>
            <person name="Yu K."/>
            <person name="Li B."/>
            <person name="Zhang T."/>
        </authorList>
    </citation>
    <scope>NUCLEOTIDE SEQUENCE [LARGE SCALE GENOMIC DNA]</scope>
    <source>
        <strain evidence="11">SG_bin8</strain>
    </source>
</reference>
<evidence type="ECO:0000313" key="11">
    <source>
        <dbReference type="EMBL" id="OQW54442.1"/>
    </source>
</evidence>
<organism evidence="11 12">
    <name type="scientific">Candidatus Raskinella chloraquaticus</name>
    <dbReference type="NCBI Taxonomy" id="1951219"/>
    <lineage>
        <taxon>Bacteria</taxon>
        <taxon>Pseudomonadati</taxon>
        <taxon>Pseudomonadota</taxon>
        <taxon>Alphaproteobacteria</taxon>
        <taxon>Hyphomicrobiales</taxon>
        <taxon>Phreatobacteraceae</taxon>
        <taxon>Candidatus Raskinella</taxon>
    </lineage>
</organism>
<evidence type="ECO:0000256" key="7">
    <source>
        <dbReference type="ARBA" id="ARBA00048126"/>
    </source>
</evidence>
<dbReference type="InterPro" id="IPR045865">
    <property type="entry name" value="ACT-like_dom_sf"/>
</dbReference>
<evidence type="ECO:0000256" key="6">
    <source>
        <dbReference type="ARBA" id="ARBA00023027"/>
    </source>
</evidence>
<dbReference type="SUPFAM" id="SSF143548">
    <property type="entry name" value="Serine metabolism enzymes domain"/>
    <property type="match status" value="1"/>
</dbReference>
<keyword evidence="9" id="KW-0028">Amino-acid biosynthesis</keyword>
<dbReference type="AlphaFoldDB" id="A0A1W9I4B2"/>
<name>A0A1W9I4B2_9HYPH</name>
<dbReference type="PROSITE" id="PS00670">
    <property type="entry name" value="D_2_HYDROXYACID_DH_2"/>
    <property type="match status" value="1"/>
</dbReference>
<dbReference type="InterPro" id="IPR006139">
    <property type="entry name" value="D-isomer_2_OHA_DH_cat_dom"/>
</dbReference>
<dbReference type="InterPro" id="IPR036291">
    <property type="entry name" value="NAD(P)-bd_dom_sf"/>
</dbReference>
<comment type="catalytic activity">
    <reaction evidence="7">
        <text>(R)-2-hydroxyglutarate + NAD(+) = 2-oxoglutarate + NADH + H(+)</text>
        <dbReference type="Rhea" id="RHEA:49612"/>
        <dbReference type="ChEBI" id="CHEBI:15378"/>
        <dbReference type="ChEBI" id="CHEBI:15801"/>
        <dbReference type="ChEBI" id="CHEBI:16810"/>
        <dbReference type="ChEBI" id="CHEBI:57540"/>
        <dbReference type="ChEBI" id="CHEBI:57945"/>
        <dbReference type="EC" id="1.1.1.399"/>
    </reaction>
</comment>
<keyword evidence="5 9" id="KW-0560">Oxidoreductase</keyword>
<dbReference type="CDD" id="cd12173">
    <property type="entry name" value="PGDH_4"/>
    <property type="match status" value="1"/>
</dbReference>
<protein>
    <recommendedName>
        <fullName evidence="4 9">D-3-phosphoglycerate dehydrogenase</fullName>
        <ecNumber evidence="9">1.1.1.95</ecNumber>
    </recommendedName>
</protein>
<comment type="catalytic activity">
    <reaction evidence="8 9">
        <text>(2R)-3-phosphoglycerate + NAD(+) = 3-phosphooxypyruvate + NADH + H(+)</text>
        <dbReference type="Rhea" id="RHEA:12641"/>
        <dbReference type="ChEBI" id="CHEBI:15378"/>
        <dbReference type="ChEBI" id="CHEBI:18110"/>
        <dbReference type="ChEBI" id="CHEBI:57540"/>
        <dbReference type="ChEBI" id="CHEBI:57945"/>
        <dbReference type="ChEBI" id="CHEBI:58272"/>
        <dbReference type="EC" id="1.1.1.95"/>
    </reaction>
</comment>
<dbReference type="Gene3D" id="3.30.70.260">
    <property type="match status" value="1"/>
</dbReference>
<dbReference type="PROSITE" id="PS51671">
    <property type="entry name" value="ACT"/>
    <property type="match status" value="1"/>
</dbReference>
<evidence type="ECO:0000256" key="5">
    <source>
        <dbReference type="ARBA" id="ARBA00023002"/>
    </source>
</evidence>
<dbReference type="FunFam" id="3.40.50.720:FF:000021">
    <property type="entry name" value="D-3-phosphoglycerate dehydrogenase"/>
    <property type="match status" value="1"/>
</dbReference>
<evidence type="ECO:0000256" key="2">
    <source>
        <dbReference type="ARBA" id="ARBA00005216"/>
    </source>
</evidence>
<evidence type="ECO:0000259" key="10">
    <source>
        <dbReference type="PROSITE" id="PS51671"/>
    </source>
</evidence>
<dbReference type="PANTHER" id="PTHR42938">
    <property type="entry name" value="FORMATE DEHYDROGENASE 1"/>
    <property type="match status" value="1"/>
</dbReference>
<dbReference type="InterPro" id="IPR029752">
    <property type="entry name" value="D-isomer_DH_CS1"/>
</dbReference>
<keyword evidence="9" id="KW-0718">Serine biosynthesis</keyword>
<dbReference type="EMBL" id="LWDL01000003">
    <property type="protein sequence ID" value="OQW54442.1"/>
    <property type="molecule type" value="Genomic_DNA"/>
</dbReference>
<dbReference type="Proteomes" id="UP000192872">
    <property type="component" value="Unassembled WGS sequence"/>
</dbReference>
<dbReference type="GO" id="GO:0051287">
    <property type="term" value="F:NAD binding"/>
    <property type="evidence" value="ECO:0007669"/>
    <property type="project" value="UniProtKB-UniRule"/>
</dbReference>
<dbReference type="SUPFAM" id="SSF52283">
    <property type="entry name" value="Formate/glycerate dehydrogenase catalytic domain-like"/>
    <property type="match status" value="1"/>
</dbReference>
<dbReference type="InterPro" id="IPR006236">
    <property type="entry name" value="PGDH"/>
</dbReference>
<dbReference type="STRING" id="1827387.A4S15_04305"/>
<dbReference type="Pfam" id="PF00389">
    <property type="entry name" value="2-Hacid_dh"/>
    <property type="match status" value="1"/>
</dbReference>
<dbReference type="Pfam" id="PF01842">
    <property type="entry name" value="ACT"/>
    <property type="match status" value="1"/>
</dbReference>
<dbReference type="UniPathway" id="UPA00135">
    <property type="reaction ID" value="UER00196"/>
</dbReference>
<dbReference type="RefSeq" id="WP_376802721.1">
    <property type="nucleotide sequence ID" value="NZ_DBNB01000036.1"/>
</dbReference>
<sequence length="528" mass="56582">MTAKVLISDKLSPAAVAIFKERGLDVDFRPGIDKEELAAIISNYDGLAIRSATKVTAKLLQNARNLKVIGRAGIGVDNVDVQAATAQGIIVMNTPFGNSITTAEHAIAMMFALARQLPQADISTKAGKWEKNRFLGIEMFAKTLGIIGCGNIGSIVADRAIGLKMRVIAFDPFLTPERAVEIGVEKVELDDLLKRADIISLHTPMTETTRNILSAEALAKTKKGVRIVNCARGGLIDEKALAEALKSGHVAGAALDVFEVEPAEASPLFALENVVCTPHLGAATTEAQENVALQVAEQMADYLLKGAITNAVNFPSISAEEAPRLRPFIALAEKLGSFLGQLTEAPVRAIRVEYEGEVAKLNVRPLTAAAITGVMRPFLPDINMVNATLVSKDKGITIEEVKRESSEHGNFDSVVRIVVDAQDMARHAAGTVFNDGKPRMVDIRSINMDAEFAPHMVFVRNADKAGFIGSFGMVLGKAGVNVATFNLGRDKPGGDAICLVAVDEPVSDSLLREIETIPQVKRARRLSF</sequence>
<comment type="caution">
    <text evidence="11">The sequence shown here is derived from an EMBL/GenBank/DDBJ whole genome shotgun (WGS) entry which is preliminary data.</text>
</comment>
<evidence type="ECO:0000256" key="4">
    <source>
        <dbReference type="ARBA" id="ARBA00021582"/>
    </source>
</evidence>
<dbReference type="Gene3D" id="3.40.50.720">
    <property type="entry name" value="NAD(P)-binding Rossmann-like Domain"/>
    <property type="match status" value="2"/>
</dbReference>
<proteinExistence type="inferred from homology"/>
<dbReference type="PANTHER" id="PTHR42938:SF47">
    <property type="entry name" value="HYDROXYPYRUVATE REDUCTASE"/>
    <property type="match status" value="1"/>
</dbReference>
<dbReference type="NCBIfam" id="TIGR01327">
    <property type="entry name" value="PGDH"/>
    <property type="match status" value="1"/>
</dbReference>
<dbReference type="Pfam" id="PF19304">
    <property type="entry name" value="PGDH_inter"/>
    <property type="match status" value="1"/>
</dbReference>
<dbReference type="SUPFAM" id="SSF51735">
    <property type="entry name" value="NAD(P)-binding Rossmann-fold domains"/>
    <property type="match status" value="1"/>
</dbReference>
<dbReference type="EC" id="1.1.1.95" evidence="9"/>
<dbReference type="InterPro" id="IPR045626">
    <property type="entry name" value="PGDH_ASB_dom"/>
</dbReference>
<evidence type="ECO:0000313" key="12">
    <source>
        <dbReference type="Proteomes" id="UP000192872"/>
    </source>
</evidence>
<evidence type="ECO:0000256" key="1">
    <source>
        <dbReference type="ARBA" id="ARBA00003800"/>
    </source>
</evidence>
<dbReference type="Pfam" id="PF02826">
    <property type="entry name" value="2-Hacid_dh_C"/>
    <property type="match status" value="1"/>
</dbReference>
<dbReference type="SUPFAM" id="SSF55021">
    <property type="entry name" value="ACT-like"/>
    <property type="match status" value="1"/>
</dbReference>
<comment type="function">
    <text evidence="1">Catalyzes the reversible oxidation of 3-phospho-D-glycerate to 3-phosphonooxypyruvate, the first step of the phosphorylated L-serine biosynthesis pathway. Also catalyzes the reversible oxidation of 2-hydroxyglutarate to 2-oxoglutarate.</text>
</comment>
<dbReference type="InterPro" id="IPR002912">
    <property type="entry name" value="ACT_dom"/>
</dbReference>
<dbReference type="InterPro" id="IPR006140">
    <property type="entry name" value="D-isomer_DH_NAD-bd"/>
</dbReference>